<sequence length="326" mass="33680">MSLSSVEGRGESASDVRSEPRSVEESLHSVLDVENVATQVCTQKTALLSPTAKRHRVEEQTPPFSLTQVIGVEGIDKDARLDGCAPASSTATLPEPTHSVDELALGAVGVVDVSDSTAVVEADVTGVSDDTLAEESCIGDPACGGEAFVSVVSISADESSNLTQPPQALRDGEHAWAPEQSPSVADRSAGTPPAIPITNQDEEVALAETPTHLSQSEGPTGSSAITPHGSDSVMSEGCTSHSQVEEELRGNREAQTATDAANCTQIPSLTSEECEHSCQRQSRPSGAATPPVSVAAVEDNPKAPSKHLTFADSAFPPQVVLPTSPS</sequence>
<feature type="region of interest" description="Disordered" evidence="1">
    <location>
        <begin position="1"/>
        <end position="25"/>
    </location>
</feature>
<name>A0A836LC79_9TRYP</name>
<reference evidence="2 3" key="1">
    <citation type="submission" date="2021-02" db="EMBL/GenBank/DDBJ databases">
        <title>Porcisia hertigi Genome sequencing and assembly.</title>
        <authorList>
            <person name="Almutairi H."/>
            <person name="Gatherer D."/>
        </authorList>
    </citation>
    <scope>NUCLEOTIDE SEQUENCE [LARGE SCALE GENOMIC DNA]</scope>
    <source>
        <strain evidence="2 3">C119</strain>
    </source>
</reference>
<dbReference type="GeneID" id="94290416"/>
<feature type="compositionally biased region" description="Polar residues" evidence="1">
    <location>
        <begin position="253"/>
        <end position="271"/>
    </location>
</feature>
<accession>A0A836LC79</accession>
<feature type="compositionally biased region" description="Polar residues" evidence="1">
    <location>
        <begin position="157"/>
        <end position="166"/>
    </location>
</feature>
<dbReference type="Proteomes" id="UP000674318">
    <property type="component" value="Unassembled WGS sequence"/>
</dbReference>
<dbReference type="RefSeq" id="XP_067757168.1">
    <property type="nucleotide sequence ID" value="XM_067900339.1"/>
</dbReference>
<feature type="compositionally biased region" description="Basic and acidic residues" evidence="1">
    <location>
        <begin position="8"/>
        <end position="25"/>
    </location>
</feature>
<evidence type="ECO:0000313" key="3">
    <source>
        <dbReference type="Proteomes" id="UP000674318"/>
    </source>
</evidence>
<feature type="compositionally biased region" description="Basic and acidic residues" evidence="1">
    <location>
        <begin position="243"/>
        <end position="252"/>
    </location>
</feature>
<keyword evidence="3" id="KW-1185">Reference proteome</keyword>
<organism evidence="2 3">
    <name type="scientific">Porcisia hertigi</name>
    <dbReference type="NCBI Taxonomy" id="2761500"/>
    <lineage>
        <taxon>Eukaryota</taxon>
        <taxon>Discoba</taxon>
        <taxon>Euglenozoa</taxon>
        <taxon>Kinetoplastea</taxon>
        <taxon>Metakinetoplastina</taxon>
        <taxon>Trypanosomatida</taxon>
        <taxon>Trypanosomatidae</taxon>
        <taxon>Leishmaniinae</taxon>
        <taxon>Porcisia</taxon>
    </lineage>
</organism>
<evidence type="ECO:0000256" key="1">
    <source>
        <dbReference type="SAM" id="MobiDB-lite"/>
    </source>
</evidence>
<dbReference type="AlphaFoldDB" id="A0A836LC79"/>
<dbReference type="OrthoDB" id="265402at2759"/>
<proteinExistence type="predicted"/>
<dbReference type="EMBL" id="JAFJZO010000022">
    <property type="protein sequence ID" value="KAG5504907.1"/>
    <property type="molecule type" value="Genomic_DNA"/>
</dbReference>
<feature type="compositionally biased region" description="Polar residues" evidence="1">
    <location>
        <begin position="211"/>
        <end position="225"/>
    </location>
</feature>
<protein>
    <submittedName>
        <fullName evidence="2">Uncharacterized protein</fullName>
    </submittedName>
</protein>
<comment type="caution">
    <text evidence="2">The sequence shown here is derived from an EMBL/GenBank/DDBJ whole genome shotgun (WGS) entry which is preliminary data.</text>
</comment>
<dbReference type="KEGG" id="phet:94290416"/>
<feature type="region of interest" description="Disordered" evidence="1">
    <location>
        <begin position="157"/>
        <end position="326"/>
    </location>
</feature>
<evidence type="ECO:0000313" key="2">
    <source>
        <dbReference type="EMBL" id="KAG5504907.1"/>
    </source>
</evidence>
<gene>
    <name evidence="2" type="ORF">JKF63_04353</name>
</gene>